<keyword evidence="1" id="KW-1133">Transmembrane helix</keyword>
<dbReference type="RefSeq" id="WP_178045760.1">
    <property type="nucleotide sequence ID" value="NZ_JAJEPR010000037.1"/>
</dbReference>
<evidence type="ECO:0000256" key="1">
    <source>
        <dbReference type="SAM" id="Phobius"/>
    </source>
</evidence>
<comment type="caution">
    <text evidence="2">The sequence shown here is derived from an EMBL/GenBank/DDBJ whole genome shotgun (WGS) entry which is preliminary data.</text>
</comment>
<keyword evidence="3" id="KW-1185">Reference proteome</keyword>
<reference evidence="2 3" key="1">
    <citation type="submission" date="2021-10" db="EMBL/GenBank/DDBJ databases">
        <title>Anaerobic single-cell dispensing facilitates the cultivation of human gut bacteria.</title>
        <authorList>
            <person name="Afrizal A."/>
        </authorList>
    </citation>
    <scope>NUCLEOTIDE SEQUENCE [LARGE SCALE GENOMIC DNA]</scope>
    <source>
        <strain evidence="2 3">CLA-AA-H277</strain>
    </source>
</reference>
<dbReference type="Proteomes" id="UP001197875">
    <property type="component" value="Unassembled WGS sequence"/>
</dbReference>
<feature type="transmembrane region" description="Helical" evidence="1">
    <location>
        <begin position="23"/>
        <end position="40"/>
    </location>
</feature>
<keyword evidence="1" id="KW-0812">Transmembrane</keyword>
<dbReference type="EMBL" id="JAJEPR010000037">
    <property type="protein sequence ID" value="MCC2191085.1"/>
    <property type="molecule type" value="Genomic_DNA"/>
</dbReference>
<protein>
    <submittedName>
        <fullName evidence="2">Uncharacterized protein</fullName>
    </submittedName>
</protein>
<dbReference type="AlphaFoldDB" id="A0AAE3J893"/>
<organism evidence="2 3">
    <name type="scientific">Fusicatenibacter faecihominis</name>
    <dbReference type="NCBI Taxonomy" id="2881276"/>
    <lineage>
        <taxon>Bacteria</taxon>
        <taxon>Bacillati</taxon>
        <taxon>Bacillota</taxon>
        <taxon>Clostridia</taxon>
        <taxon>Lachnospirales</taxon>
        <taxon>Lachnospiraceae</taxon>
        <taxon>Fusicatenibacter</taxon>
    </lineage>
</organism>
<evidence type="ECO:0000313" key="3">
    <source>
        <dbReference type="Proteomes" id="UP001197875"/>
    </source>
</evidence>
<keyword evidence="1" id="KW-0472">Membrane</keyword>
<gene>
    <name evidence="2" type="ORF">LKD71_15005</name>
</gene>
<accession>A0AAE3J893</accession>
<proteinExistence type="predicted"/>
<evidence type="ECO:0000313" key="2">
    <source>
        <dbReference type="EMBL" id="MCC2191085.1"/>
    </source>
</evidence>
<sequence length="47" mass="5364">MALKTSAAAWAIRVVKTGEQTETLAISAVLFVLAIKWVYYNRYRKTM</sequence>
<name>A0AAE3J893_9FIRM</name>